<dbReference type="Proteomes" id="UP001500902">
    <property type="component" value="Unassembled WGS sequence"/>
</dbReference>
<protein>
    <submittedName>
        <fullName evidence="2">Pentapeptide repeat-containing protein</fullName>
    </submittedName>
</protein>
<sequence>MAPDPAPRRWLRLLSLAAVVVAIAACAGAAAALPMPDWARWTLTGTALTGVACLLLALLIGPVARRLAGESTPLSTAERRQMSPAERVEAVNAARHTLIQAATGIVVIGGLVFTAQGLWYTAESLNTAREAQLLAVDGQRLAEQGQITDRYTKAVEQLGSAKQDVRLGGIYALQRLAVDSPRDRDSIRNVLAAFVRRNDFCTATDEQPKLPTICTAKTATHEKLQEVRLTKPKADVSAAMTIAANLASSGRGDGTTPFGGLADFSQVRFHRAELTEMSLRNVDLNTAFLGGAQLYGADLRGADLRFAFLGSANLDEAHLDGAYLAAASLSGANLQGANLRGAFLQSADLSGADLRGADLSGADLRGADLSGADLEGVKGKTSQQIRAEAIVDETTRF</sequence>
<name>A0ABP7AYW7_9ACTN</name>
<accession>A0ABP7AYW7</accession>
<dbReference type="InterPro" id="IPR001646">
    <property type="entry name" value="5peptide_repeat"/>
</dbReference>
<dbReference type="PANTHER" id="PTHR14136">
    <property type="entry name" value="BTB_POZ DOMAIN-CONTAINING PROTEIN KCTD9"/>
    <property type="match status" value="1"/>
</dbReference>
<keyword evidence="1" id="KW-0472">Membrane</keyword>
<dbReference type="SUPFAM" id="SSF141571">
    <property type="entry name" value="Pentapeptide repeat-like"/>
    <property type="match status" value="1"/>
</dbReference>
<feature type="transmembrane region" description="Helical" evidence="1">
    <location>
        <begin position="42"/>
        <end position="64"/>
    </location>
</feature>
<evidence type="ECO:0000313" key="3">
    <source>
        <dbReference type="Proteomes" id="UP001500902"/>
    </source>
</evidence>
<dbReference type="InterPro" id="IPR051082">
    <property type="entry name" value="Pentapeptide-BTB/POZ_domain"/>
</dbReference>
<proteinExistence type="predicted"/>
<dbReference type="Gene3D" id="2.160.20.80">
    <property type="entry name" value="E3 ubiquitin-protein ligase SopA"/>
    <property type="match status" value="1"/>
</dbReference>
<reference evidence="3" key="1">
    <citation type="journal article" date="2019" name="Int. J. Syst. Evol. Microbiol.">
        <title>The Global Catalogue of Microorganisms (GCM) 10K type strain sequencing project: providing services to taxonomists for standard genome sequencing and annotation.</title>
        <authorList>
            <consortium name="The Broad Institute Genomics Platform"/>
            <consortium name="The Broad Institute Genome Sequencing Center for Infectious Disease"/>
            <person name="Wu L."/>
            <person name="Ma J."/>
        </authorList>
    </citation>
    <scope>NUCLEOTIDE SEQUENCE [LARGE SCALE GENOMIC DNA]</scope>
    <source>
        <strain evidence="3">JCM 16904</strain>
    </source>
</reference>
<dbReference type="PANTHER" id="PTHR14136:SF17">
    <property type="entry name" value="BTB_POZ DOMAIN-CONTAINING PROTEIN KCTD9"/>
    <property type="match status" value="1"/>
</dbReference>
<comment type="caution">
    <text evidence="2">The sequence shown here is derived from an EMBL/GenBank/DDBJ whole genome shotgun (WGS) entry which is preliminary data.</text>
</comment>
<gene>
    <name evidence="2" type="ORF">GCM10022224_003040</name>
</gene>
<dbReference type="EMBL" id="BAAAZP010000004">
    <property type="protein sequence ID" value="GAA3643980.1"/>
    <property type="molecule type" value="Genomic_DNA"/>
</dbReference>
<dbReference type="Pfam" id="PF00805">
    <property type="entry name" value="Pentapeptide"/>
    <property type="match status" value="2"/>
</dbReference>
<evidence type="ECO:0000256" key="1">
    <source>
        <dbReference type="SAM" id="Phobius"/>
    </source>
</evidence>
<organism evidence="2 3">
    <name type="scientific">Nonomuraea antimicrobica</name>
    <dbReference type="NCBI Taxonomy" id="561173"/>
    <lineage>
        <taxon>Bacteria</taxon>
        <taxon>Bacillati</taxon>
        <taxon>Actinomycetota</taxon>
        <taxon>Actinomycetes</taxon>
        <taxon>Streptosporangiales</taxon>
        <taxon>Streptosporangiaceae</taxon>
        <taxon>Nonomuraea</taxon>
    </lineage>
</organism>
<feature type="transmembrane region" description="Helical" evidence="1">
    <location>
        <begin position="97"/>
        <end position="119"/>
    </location>
</feature>
<keyword evidence="1" id="KW-1133">Transmembrane helix</keyword>
<keyword evidence="3" id="KW-1185">Reference proteome</keyword>
<keyword evidence="1" id="KW-0812">Transmembrane</keyword>
<evidence type="ECO:0000313" key="2">
    <source>
        <dbReference type="EMBL" id="GAA3643980.1"/>
    </source>
</evidence>